<reference evidence="2 3" key="1">
    <citation type="submission" date="2018-12" db="EMBL/GenBank/DDBJ databases">
        <title>Successful treatment of antibiotic resistant microbial bone infection with bacteriophages.</title>
        <authorList>
            <person name="Nir-Paz R."/>
            <person name="Gelman D."/>
            <person name="Khouri A."/>
            <person name="Sisson B.M."/>
            <person name="Fackler J."/>
            <person name="Oren S.A."/>
            <person name="Khalifa L."/>
            <person name="Rimon A."/>
            <person name="Glazer S.C."/>
            <person name="Moses A.E."/>
            <person name="Yoram W."/>
            <person name="Schooley R.T."/>
            <person name="Hazan R."/>
        </authorList>
    </citation>
    <scope>NUCLEOTIDE SEQUENCE [LARGE SCALE GENOMIC DNA]</scope>
</reference>
<feature type="transmembrane region" description="Helical" evidence="1">
    <location>
        <begin position="83"/>
        <end position="101"/>
    </location>
</feature>
<keyword evidence="1" id="KW-1133">Transmembrane helix</keyword>
<keyword evidence="1" id="KW-0812">Transmembrane</keyword>
<dbReference type="RefSeq" id="YP_009882112.1">
    <property type="nucleotide sequence ID" value="NC_049445.1"/>
</dbReference>
<dbReference type="Proteomes" id="UP000287416">
    <property type="component" value="Segment"/>
</dbReference>
<dbReference type="KEGG" id="vg:55811408"/>
<name>A0A3Q9R728_9CAUD</name>
<keyword evidence="1" id="KW-0472">Membrane</keyword>
<sequence>MKKFLNRKYDICAAFAWISFALTAALAELHLYEMVLFYGLLAVISFTWIDHYRKSVMQPMVYGACSFVVTMVSMTVIEQTIAAAIMAVSSQLVVFFLVKTYENIN</sequence>
<evidence type="ECO:0000313" key="3">
    <source>
        <dbReference type="Proteomes" id="UP000287416"/>
    </source>
</evidence>
<keyword evidence="3" id="KW-1185">Reference proteome</keyword>
<evidence type="ECO:0000313" key="2">
    <source>
        <dbReference type="EMBL" id="AZU98693.1"/>
    </source>
</evidence>
<dbReference type="GeneID" id="55811408"/>
<accession>A0A3Q9R728</accession>
<organism evidence="2 3">
    <name type="scientific">Acinetobacter phage AbTZA1</name>
    <dbReference type="NCBI Taxonomy" id="2500827"/>
    <lineage>
        <taxon>Viruses</taxon>
        <taxon>Duplodnaviria</taxon>
        <taxon>Heunggongvirae</taxon>
        <taxon>Uroviricota</taxon>
        <taxon>Caudoviricetes</taxon>
        <taxon>Pantevenvirales</taxon>
        <taxon>Straboviridae</taxon>
        <taxon>Twarogvirinae</taxon>
        <taxon>Hadassahvirus</taxon>
        <taxon>Hadassahvirus azbtza1</taxon>
    </lineage>
</organism>
<proteinExistence type="predicted"/>
<protein>
    <submittedName>
        <fullName evidence="2">Uncharacterized protein</fullName>
    </submittedName>
</protein>
<evidence type="ECO:0000256" key="1">
    <source>
        <dbReference type="SAM" id="Phobius"/>
    </source>
</evidence>
<dbReference type="EMBL" id="MK278860">
    <property type="protein sequence ID" value="AZU98693.1"/>
    <property type="molecule type" value="Genomic_DNA"/>
</dbReference>